<dbReference type="HAMAP" id="MF_00291_B">
    <property type="entry name" value="Ribosomal_uS2_B"/>
    <property type="match status" value="1"/>
</dbReference>
<evidence type="ECO:0000256" key="1">
    <source>
        <dbReference type="ARBA" id="ARBA00006242"/>
    </source>
</evidence>
<dbReference type="InterPro" id="IPR005706">
    <property type="entry name" value="Ribosomal_uS2_bac/mit/plastid"/>
</dbReference>
<dbReference type="EMBL" id="KB822712">
    <property type="protein sequence ID" value="ETN45287.1"/>
    <property type="molecule type" value="Genomic_DNA"/>
</dbReference>
<dbReference type="STRING" id="1220924.W2S9E0"/>
<dbReference type="eggNOG" id="KOG0832">
    <property type="taxonomic scope" value="Eukaryota"/>
</dbReference>
<organism evidence="3 4">
    <name type="scientific">Cyphellophora europaea (strain CBS 101466)</name>
    <name type="common">Phialophora europaea</name>
    <dbReference type="NCBI Taxonomy" id="1220924"/>
    <lineage>
        <taxon>Eukaryota</taxon>
        <taxon>Fungi</taxon>
        <taxon>Dikarya</taxon>
        <taxon>Ascomycota</taxon>
        <taxon>Pezizomycotina</taxon>
        <taxon>Eurotiomycetes</taxon>
        <taxon>Chaetothyriomycetidae</taxon>
        <taxon>Chaetothyriales</taxon>
        <taxon>Cyphellophoraceae</taxon>
        <taxon>Cyphellophora</taxon>
    </lineage>
</organism>
<dbReference type="InParanoid" id="W2S9E0"/>
<dbReference type="InterPro" id="IPR023591">
    <property type="entry name" value="Ribosomal_uS2_flav_dom_sf"/>
</dbReference>
<dbReference type="PANTHER" id="PTHR12534:SF0">
    <property type="entry name" value="SMALL RIBOSOMAL SUBUNIT PROTEIN US2M"/>
    <property type="match status" value="1"/>
</dbReference>
<evidence type="ECO:0000313" key="4">
    <source>
        <dbReference type="Proteomes" id="UP000030752"/>
    </source>
</evidence>
<keyword evidence="3" id="KW-0689">Ribosomal protein</keyword>
<dbReference type="OrthoDB" id="2320368at2759"/>
<dbReference type="RefSeq" id="XP_008712015.1">
    <property type="nucleotide sequence ID" value="XM_008713793.1"/>
</dbReference>
<gene>
    <name evidence="3" type="ORF">HMPREF1541_09118</name>
</gene>
<name>W2S9E0_CYPE1</name>
<dbReference type="GO" id="GO:0005763">
    <property type="term" value="C:mitochondrial small ribosomal subunit"/>
    <property type="evidence" value="ECO:0007669"/>
    <property type="project" value="TreeGrafter"/>
</dbReference>
<comment type="similarity">
    <text evidence="1">Belongs to the universal ribosomal protein uS2 family.</text>
</comment>
<dbReference type="VEuPathDB" id="FungiDB:HMPREF1541_09118"/>
<dbReference type="FunCoup" id="W2S9E0">
    <property type="interactions" value="728"/>
</dbReference>
<dbReference type="Pfam" id="PF00318">
    <property type="entry name" value="Ribosomal_S2"/>
    <property type="match status" value="1"/>
</dbReference>
<dbReference type="SUPFAM" id="SSF52313">
    <property type="entry name" value="Ribosomal protein S2"/>
    <property type="match status" value="1"/>
</dbReference>
<dbReference type="PRINTS" id="PR00395">
    <property type="entry name" value="RIBOSOMALS2"/>
</dbReference>
<evidence type="ECO:0000313" key="3">
    <source>
        <dbReference type="EMBL" id="ETN45287.1"/>
    </source>
</evidence>
<feature type="compositionally biased region" description="Basic and acidic residues" evidence="2">
    <location>
        <begin position="107"/>
        <end position="128"/>
    </location>
</feature>
<sequence>MVCRTCVGRSSRYQSATYATSISIDDRKLRPSTGDKTPTSHIVGHPDESSSLLDASPLPPTPRTRSINETLDSFEASIQAIQHDINSRVAARTGATIANLTALRSSESAEPRLSNEESPDDNYRDFDSRRRKIKKQGFTGSTLSSIYSPHHMWKEPPNPEKVTLPMLLAEQTHLGHHTSLWNPANSAYIYGIREGIHIISLDITYAYLMRAVKVIREVARRGGLILYIGTRKGHENIIVRAAKRASGYHIFDRWVPGTLTNGQQLLAKCGVKIVDMRDNELKSYSEMLEQGKHSVIKPDLVVCMNPQENEVCLHECGLNDVPTIGIIDTDVNPSWVTYPIPANDDSLRSVGLIAGVLSRAAEQGQELRLAAAEEGSTTYDTSAVQQWIERTEELVDLDVEETSAEDGDEAAAKGSKKNAQAA</sequence>
<keyword evidence="3" id="KW-0687">Ribonucleoprotein</keyword>
<accession>W2S9E0</accession>
<keyword evidence="4" id="KW-1185">Reference proteome</keyword>
<dbReference type="InterPro" id="IPR001865">
    <property type="entry name" value="Ribosomal_uS2"/>
</dbReference>
<dbReference type="HOGENOM" id="CLU_040318_4_2_1"/>
<feature type="compositionally biased region" description="Acidic residues" evidence="2">
    <location>
        <begin position="397"/>
        <end position="409"/>
    </location>
</feature>
<dbReference type="Proteomes" id="UP000030752">
    <property type="component" value="Unassembled WGS sequence"/>
</dbReference>
<dbReference type="AlphaFoldDB" id="W2S9E0"/>
<dbReference type="GeneID" id="19976457"/>
<feature type="region of interest" description="Disordered" evidence="2">
    <location>
        <begin position="27"/>
        <end position="66"/>
    </location>
</feature>
<protein>
    <submittedName>
        <fullName evidence="3">Ribosomal protein S2</fullName>
    </submittedName>
</protein>
<dbReference type="GO" id="GO:0006412">
    <property type="term" value="P:translation"/>
    <property type="evidence" value="ECO:0007669"/>
    <property type="project" value="InterPro"/>
</dbReference>
<feature type="region of interest" description="Disordered" evidence="2">
    <location>
        <begin position="104"/>
        <end position="131"/>
    </location>
</feature>
<dbReference type="CDD" id="cd01425">
    <property type="entry name" value="RPS2"/>
    <property type="match status" value="1"/>
</dbReference>
<evidence type="ECO:0000256" key="2">
    <source>
        <dbReference type="SAM" id="MobiDB-lite"/>
    </source>
</evidence>
<dbReference type="NCBIfam" id="TIGR01011">
    <property type="entry name" value="rpsB_bact"/>
    <property type="match status" value="1"/>
</dbReference>
<dbReference type="Gene3D" id="3.40.50.10490">
    <property type="entry name" value="Glucose-6-phosphate isomerase like protein, domain 1"/>
    <property type="match status" value="1"/>
</dbReference>
<feature type="region of interest" description="Disordered" evidence="2">
    <location>
        <begin position="397"/>
        <end position="422"/>
    </location>
</feature>
<reference evidence="3 4" key="1">
    <citation type="submission" date="2013-03" db="EMBL/GenBank/DDBJ databases">
        <title>The Genome Sequence of Phialophora europaea CBS 101466.</title>
        <authorList>
            <consortium name="The Broad Institute Genomics Platform"/>
            <person name="Cuomo C."/>
            <person name="de Hoog S."/>
            <person name="Gorbushina A."/>
            <person name="Walker B."/>
            <person name="Young S.K."/>
            <person name="Zeng Q."/>
            <person name="Gargeya S."/>
            <person name="Fitzgerald M."/>
            <person name="Haas B."/>
            <person name="Abouelleil A."/>
            <person name="Allen A.W."/>
            <person name="Alvarado L."/>
            <person name="Arachchi H.M."/>
            <person name="Berlin A.M."/>
            <person name="Chapman S.B."/>
            <person name="Gainer-Dewar J."/>
            <person name="Goldberg J."/>
            <person name="Griggs A."/>
            <person name="Gujja S."/>
            <person name="Hansen M."/>
            <person name="Howarth C."/>
            <person name="Imamovic A."/>
            <person name="Ireland A."/>
            <person name="Larimer J."/>
            <person name="McCowan C."/>
            <person name="Murphy C."/>
            <person name="Pearson M."/>
            <person name="Poon T.W."/>
            <person name="Priest M."/>
            <person name="Roberts A."/>
            <person name="Saif S."/>
            <person name="Shea T."/>
            <person name="Sisk P."/>
            <person name="Sykes S."/>
            <person name="Wortman J."/>
            <person name="Nusbaum C."/>
            <person name="Birren B."/>
        </authorList>
    </citation>
    <scope>NUCLEOTIDE SEQUENCE [LARGE SCALE GENOMIC DNA]</scope>
    <source>
        <strain evidence="3 4">CBS 101466</strain>
    </source>
</reference>
<proteinExistence type="inferred from homology"/>
<dbReference type="PANTHER" id="PTHR12534">
    <property type="entry name" value="30S RIBOSOMAL PROTEIN S2 PROKARYOTIC AND ORGANELLAR"/>
    <property type="match status" value="1"/>
</dbReference>
<dbReference type="GO" id="GO:0003735">
    <property type="term" value="F:structural constituent of ribosome"/>
    <property type="evidence" value="ECO:0007669"/>
    <property type="project" value="InterPro"/>
</dbReference>